<dbReference type="GeneID" id="30308109"/>
<dbReference type="Proteomes" id="UP000203902">
    <property type="component" value="Segment"/>
</dbReference>
<feature type="domain" description="Helicase ATP-binding" evidence="1">
    <location>
        <begin position="113"/>
        <end position="297"/>
    </location>
</feature>
<keyword evidence="3" id="KW-1185">Reference proteome</keyword>
<evidence type="ECO:0000313" key="2">
    <source>
        <dbReference type="EMBL" id="AOV61979.1"/>
    </source>
</evidence>
<accession>A0A1D8KTM6</accession>
<sequence length="704" mass="79660">MQIIPGVDNAFGFGDTEDTYEQRQKGSDYSKVGGYGFALGQKKWTTHGWWEDQTVIDRAHHQDKEVHKFIMTFPTMRKKDEVFTFEKSSGLTLDIIKHKIDEQFFSGETTNRVELTPRKHQSEFLAKVQAEYLEFLLFAKCRAGKSIMSLLHVKERGYKVTLIVARMTSPKGSWESDSRGFTNFDNMIFIDLQGNKNYAKEIEYWTNTNKQVVLFDTVQGAISKDFNIDFLIYDEAHIGAKDTAKQWKSLRSMIDCPILYVTGTAYKMADDFSEDNKFVYSYFEEQLDKKNGLIERPSMNVILAKYETEEYQAIYGDDPDAMKNLFQMDGSKFAQPALVSEFIKMYFMNDRSIRKFSDRLLNDSNHIYMTLPSVAACYAFSELLASTRFAPLVVTGDSKKSNKDISKHIQENPTGSIVITRTANVLGVTADVDTVMNCAEGSSIEFWTQFAFRGGSGDNDWRVIDFAPQRCLESLREMYVLACENAPTISEFELLDYVNVTEWDRGFETLTQEQVENILGSDPAGSVRLISGLTTALNVELLAGMGFNANLTPVDSNIAKQVVVNDNEANGKGALSRTSTPEEKEKAESLRREVMHVQAILERIPLSILHSHMLSTTITGIDSLITSEAYLNDTSDYDGVLAKYMEKDQSFYQRLNRRVAAVSLDIKAQMNRDLVQTLDKLSISATAQMPIPATLLTEMHTSYA</sequence>
<evidence type="ECO:0000313" key="3">
    <source>
        <dbReference type="Proteomes" id="UP000203902"/>
    </source>
</evidence>
<dbReference type="SMART" id="SM00487">
    <property type="entry name" value="DEXDc"/>
    <property type="match status" value="1"/>
</dbReference>
<dbReference type="InterPro" id="IPR027417">
    <property type="entry name" value="P-loop_NTPase"/>
</dbReference>
<reference evidence="2 3" key="1">
    <citation type="journal article" date="2016" name="Virology">
        <title>The genomic content and context of auxiliary metabolic genes in marine cyanomyoviruses.</title>
        <authorList>
            <person name="Crummett L.T."/>
            <person name="Puxty R.J."/>
            <person name="Weihe C."/>
            <person name="Marston M.F."/>
            <person name="Martiny J.B."/>
        </authorList>
    </citation>
    <scope>NUCLEOTIDE SEQUENCE [LARGE SCALE GENOMIC DNA]</scope>
    <source>
        <strain evidence="2">0910CC49</strain>
    </source>
</reference>
<name>A0A1D8KTM6_9CAUD</name>
<proteinExistence type="predicted"/>
<protein>
    <submittedName>
        <fullName evidence="2">Type II restriction-modification system restriction subunit</fullName>
    </submittedName>
</protein>
<dbReference type="EMBL" id="KU686212">
    <property type="protein sequence ID" value="AOV61979.1"/>
    <property type="molecule type" value="Genomic_DNA"/>
</dbReference>
<organism evidence="2 3">
    <name type="scientific">Synechococcus phage S-CAM7</name>
    <dbReference type="NCBI Taxonomy" id="1883368"/>
    <lineage>
        <taxon>Viruses</taxon>
        <taxon>Duplodnaviria</taxon>
        <taxon>Heunggongvirae</taxon>
        <taxon>Uroviricota</taxon>
        <taxon>Caudoviricetes</taxon>
        <taxon>Pantevenvirales</taxon>
        <taxon>Kyanoviridae</taxon>
        <taxon>Mazuvirus</taxon>
        <taxon>Mazuvirus scam7</taxon>
    </lineage>
</organism>
<dbReference type="KEGG" id="vg:30308109"/>
<gene>
    <name evidence="2" type="ORF">C490910_055</name>
</gene>
<dbReference type="RefSeq" id="YP_009322988.1">
    <property type="nucleotide sequence ID" value="NC_031927.1"/>
</dbReference>
<dbReference type="SUPFAM" id="SSF52540">
    <property type="entry name" value="P-loop containing nucleoside triphosphate hydrolases"/>
    <property type="match status" value="1"/>
</dbReference>
<dbReference type="InterPro" id="IPR014001">
    <property type="entry name" value="Helicase_ATP-bd"/>
</dbReference>
<evidence type="ECO:0000259" key="1">
    <source>
        <dbReference type="SMART" id="SM00487"/>
    </source>
</evidence>
<dbReference type="Gene3D" id="3.40.50.300">
    <property type="entry name" value="P-loop containing nucleotide triphosphate hydrolases"/>
    <property type="match status" value="1"/>
</dbReference>